<dbReference type="Proteomes" id="UP000054314">
    <property type="component" value="Unassembled WGS sequence"/>
</dbReference>
<dbReference type="InterPro" id="IPR036661">
    <property type="entry name" value="Luciferase-like_sf"/>
</dbReference>
<name>A0A0A0BVM8_9CELL</name>
<protein>
    <submittedName>
        <fullName evidence="1">Uncharacterized protein</fullName>
    </submittedName>
</protein>
<keyword evidence="2" id="KW-1185">Reference proteome</keyword>
<dbReference type="Gene3D" id="3.20.20.30">
    <property type="entry name" value="Luciferase-like domain"/>
    <property type="match status" value="1"/>
</dbReference>
<evidence type="ECO:0000313" key="2">
    <source>
        <dbReference type="Proteomes" id="UP000054314"/>
    </source>
</evidence>
<organism evidence="1 2">
    <name type="scientific">Cellulomonas bogoriensis 69B4 = DSM 16987</name>
    <dbReference type="NCBI Taxonomy" id="1386082"/>
    <lineage>
        <taxon>Bacteria</taxon>
        <taxon>Bacillati</taxon>
        <taxon>Actinomycetota</taxon>
        <taxon>Actinomycetes</taxon>
        <taxon>Micrococcales</taxon>
        <taxon>Cellulomonadaceae</taxon>
        <taxon>Cellulomonas</taxon>
    </lineage>
</organism>
<gene>
    <name evidence="1" type="ORF">N869_02175</name>
</gene>
<dbReference type="EMBL" id="AXCZ01000101">
    <property type="protein sequence ID" value="KGM12035.1"/>
    <property type="molecule type" value="Genomic_DNA"/>
</dbReference>
<evidence type="ECO:0000313" key="1">
    <source>
        <dbReference type="EMBL" id="KGM12035.1"/>
    </source>
</evidence>
<comment type="caution">
    <text evidence="1">The sequence shown here is derived from an EMBL/GenBank/DDBJ whole genome shotgun (WGS) entry which is preliminary data.</text>
</comment>
<accession>A0A0A0BVM8</accession>
<dbReference type="SUPFAM" id="SSF51679">
    <property type="entry name" value="Bacterial luciferase-like"/>
    <property type="match status" value="1"/>
</dbReference>
<dbReference type="GO" id="GO:0016705">
    <property type="term" value="F:oxidoreductase activity, acting on paired donors, with incorporation or reduction of molecular oxygen"/>
    <property type="evidence" value="ECO:0007669"/>
    <property type="project" value="InterPro"/>
</dbReference>
<dbReference type="RefSeq" id="WP_035060929.1">
    <property type="nucleotide sequence ID" value="NZ_AXCZ01000101.1"/>
</dbReference>
<proteinExistence type="predicted"/>
<dbReference type="AlphaFoldDB" id="A0A0A0BVM8"/>
<dbReference type="OrthoDB" id="4828303at2"/>
<sequence length="184" mass="19399">MTQQTLTPHVLAHHLHADTTPATRTAPTVAPAAPAAPTPIVEVRPAGPAPTHRVEFVLDGPAVNEATIALAAARADVVRLVPSAVLPTPMALRAMVATMEDEIEAVGRDRAAVRIVLDVETVLTADDTEAHRRRAALAHVEAFTSLTWAPSATRLVGTFEDVVDQARELGRRTGVDAVVLDVLG</sequence>
<reference evidence="1 2" key="1">
    <citation type="submission" date="2013-08" db="EMBL/GenBank/DDBJ databases">
        <title>Genome sequencing of Cellulomonas bogoriensis 69B4.</title>
        <authorList>
            <person name="Chen F."/>
            <person name="Li Y."/>
            <person name="Wang G."/>
        </authorList>
    </citation>
    <scope>NUCLEOTIDE SEQUENCE [LARGE SCALE GENOMIC DNA]</scope>
    <source>
        <strain evidence="1 2">69B4</strain>
    </source>
</reference>